<evidence type="ECO:0000313" key="3">
    <source>
        <dbReference type="EMBL" id="KZP24851.1"/>
    </source>
</evidence>
<dbReference type="PANTHER" id="PTHR37792">
    <property type="entry name" value="RIBONUCLEASE MRP PROTEIN SUBUNIT RMP1"/>
    <property type="match status" value="1"/>
</dbReference>
<evidence type="ECO:0000259" key="2">
    <source>
        <dbReference type="Pfam" id="PF14780"/>
    </source>
</evidence>
<dbReference type="AlphaFoldDB" id="A0A166NBW7"/>
<feature type="compositionally biased region" description="Basic residues" evidence="1">
    <location>
        <begin position="311"/>
        <end position="321"/>
    </location>
</feature>
<dbReference type="Pfam" id="PF14780">
    <property type="entry name" value="NEPRO_N"/>
    <property type="match status" value="1"/>
</dbReference>
<organism evidence="3 4">
    <name type="scientific">Athelia psychrophila</name>
    <dbReference type="NCBI Taxonomy" id="1759441"/>
    <lineage>
        <taxon>Eukaryota</taxon>
        <taxon>Fungi</taxon>
        <taxon>Dikarya</taxon>
        <taxon>Basidiomycota</taxon>
        <taxon>Agaricomycotina</taxon>
        <taxon>Agaricomycetes</taxon>
        <taxon>Agaricomycetidae</taxon>
        <taxon>Atheliales</taxon>
        <taxon>Atheliaceae</taxon>
        <taxon>Athelia</taxon>
    </lineage>
</organism>
<feature type="domain" description="Nucleolus and neural progenitor protein-like N-terminal" evidence="2">
    <location>
        <begin position="30"/>
        <end position="184"/>
    </location>
</feature>
<dbReference type="EMBL" id="KV417524">
    <property type="protein sequence ID" value="KZP24851.1"/>
    <property type="molecule type" value="Genomic_DNA"/>
</dbReference>
<dbReference type="GO" id="GO:0000294">
    <property type="term" value="P:nuclear-transcribed mRNA catabolic process, RNase MRP-dependent"/>
    <property type="evidence" value="ECO:0007669"/>
    <property type="project" value="TreeGrafter"/>
</dbReference>
<name>A0A166NBW7_9AGAM</name>
<gene>
    <name evidence="3" type="ORF">FIBSPDRAFT_821679</name>
</gene>
<dbReference type="Proteomes" id="UP000076532">
    <property type="component" value="Unassembled WGS sequence"/>
</dbReference>
<feature type="region of interest" description="Disordered" evidence="1">
    <location>
        <begin position="239"/>
        <end position="263"/>
    </location>
</feature>
<feature type="region of interest" description="Disordered" evidence="1">
    <location>
        <begin position="293"/>
        <end position="332"/>
    </location>
</feature>
<dbReference type="GO" id="GO:0042134">
    <property type="term" value="F:rRNA primary transcript binding"/>
    <property type="evidence" value="ECO:0007669"/>
    <property type="project" value="InterPro"/>
</dbReference>
<keyword evidence="4" id="KW-1185">Reference proteome</keyword>
<sequence length="332" mass="37003">MPVRRNLRAPNVSFVPRDSLDPLHSGSIDAALKELRSGSRRLKAACSVFHDELKILERLYYKGKNQHRTSLFWKRAVELKRLCERLDGMNAFDMVEQLRCSFWGLAVRTNSKSLRGPWSHVPDTPSIVFILERLAACMALISKFNERAISISRSFKLAMQSGAFIQLVLTLLAICARMTALLPELQDSLQVSWAACHIVLQILDHDISKTIEPMKDSATGPDLVELNANSAQAVEFHDDNQDEDTGSFVPRPSAAHETEYQDVPTPVANYTETMPLPSKNTIAVAPSLVTSPAALPPIEQRSKPSTNKKNPSVKKKAKKAPKKDEIDDIFGF</sequence>
<evidence type="ECO:0000313" key="4">
    <source>
        <dbReference type="Proteomes" id="UP000076532"/>
    </source>
</evidence>
<dbReference type="InterPro" id="IPR047205">
    <property type="entry name" value="RMP1"/>
</dbReference>
<dbReference type="PANTHER" id="PTHR37792:SF1">
    <property type="entry name" value="RIBONUCLEASE MRP PROTEIN SUBUNIT RMP1"/>
    <property type="match status" value="1"/>
</dbReference>
<dbReference type="GO" id="GO:0000466">
    <property type="term" value="P:maturation of 5.8S rRNA from tricistronic rRNA transcript (SSU-rRNA, 5.8S rRNA, LSU-rRNA)"/>
    <property type="evidence" value="ECO:0007669"/>
    <property type="project" value="TreeGrafter"/>
</dbReference>
<dbReference type="GO" id="GO:0000172">
    <property type="term" value="C:ribonuclease MRP complex"/>
    <property type="evidence" value="ECO:0007669"/>
    <property type="project" value="InterPro"/>
</dbReference>
<dbReference type="InterPro" id="IPR027951">
    <property type="entry name" value="Nepro_N"/>
</dbReference>
<reference evidence="3 4" key="1">
    <citation type="journal article" date="2016" name="Mol. Biol. Evol.">
        <title>Comparative Genomics of Early-Diverging Mushroom-Forming Fungi Provides Insights into the Origins of Lignocellulose Decay Capabilities.</title>
        <authorList>
            <person name="Nagy L.G."/>
            <person name="Riley R."/>
            <person name="Tritt A."/>
            <person name="Adam C."/>
            <person name="Daum C."/>
            <person name="Floudas D."/>
            <person name="Sun H."/>
            <person name="Yadav J.S."/>
            <person name="Pangilinan J."/>
            <person name="Larsson K.H."/>
            <person name="Matsuura K."/>
            <person name="Barry K."/>
            <person name="Labutti K."/>
            <person name="Kuo R."/>
            <person name="Ohm R.A."/>
            <person name="Bhattacharya S.S."/>
            <person name="Shirouzu T."/>
            <person name="Yoshinaga Y."/>
            <person name="Martin F.M."/>
            <person name="Grigoriev I.V."/>
            <person name="Hibbett D.S."/>
        </authorList>
    </citation>
    <scope>NUCLEOTIDE SEQUENCE [LARGE SCALE GENOMIC DNA]</scope>
    <source>
        <strain evidence="3 4">CBS 109695</strain>
    </source>
</reference>
<proteinExistence type="predicted"/>
<evidence type="ECO:0000256" key="1">
    <source>
        <dbReference type="SAM" id="MobiDB-lite"/>
    </source>
</evidence>
<dbReference type="OrthoDB" id="114080at2759"/>
<accession>A0A166NBW7</accession>
<protein>
    <recommendedName>
        <fullName evidence="2">Nucleolus and neural progenitor protein-like N-terminal domain-containing protein</fullName>
    </recommendedName>
</protein>
<dbReference type="STRING" id="436010.A0A166NBW7"/>